<organism evidence="1 2">
    <name type="scientific">Clostridium muellerianum</name>
    <dbReference type="NCBI Taxonomy" id="2716538"/>
    <lineage>
        <taxon>Bacteria</taxon>
        <taxon>Bacillati</taxon>
        <taxon>Bacillota</taxon>
        <taxon>Clostridia</taxon>
        <taxon>Eubacteriales</taxon>
        <taxon>Clostridiaceae</taxon>
        <taxon>Clostridium</taxon>
    </lineage>
</organism>
<sequence>MTRSRNKGIHEKSMEQAKDLLDKGIGMTEIKNRTQLSEEDVMKAKDKMQGKR</sequence>
<evidence type="ECO:0000313" key="2">
    <source>
        <dbReference type="Proteomes" id="UP000537131"/>
    </source>
</evidence>
<gene>
    <name evidence="1" type="ORF">HBE96_00610</name>
</gene>
<name>A0A7Y0EEW8_9CLOT</name>
<protein>
    <submittedName>
        <fullName evidence="1">Uncharacterized protein</fullName>
    </submittedName>
</protein>
<accession>A0A7Y0EEW8</accession>
<comment type="caution">
    <text evidence="1">The sequence shown here is derived from an EMBL/GenBank/DDBJ whole genome shotgun (WGS) entry which is preliminary data.</text>
</comment>
<dbReference type="RefSeq" id="WP_169295836.1">
    <property type="nucleotide sequence ID" value="NZ_JABBNI010000001.1"/>
</dbReference>
<dbReference type="Proteomes" id="UP000537131">
    <property type="component" value="Unassembled WGS sequence"/>
</dbReference>
<reference evidence="1 2" key="1">
    <citation type="submission" date="2020-06" db="EMBL/GenBank/DDBJ databases">
        <title>Complete Genome Sequence of Clostridium muelleri sp. nov. P21T, an Acid-Alcohol Producing Acetogen Isolated from Old Hay.</title>
        <authorList>
            <person name="Duncan K.E."/>
            <person name="Tanner R.S."/>
        </authorList>
    </citation>
    <scope>NUCLEOTIDE SEQUENCE [LARGE SCALE GENOMIC DNA]</scope>
    <source>
        <strain evidence="1 2">P21</strain>
    </source>
</reference>
<dbReference type="EMBL" id="JABBNI010000001">
    <property type="protein sequence ID" value="NMM61225.1"/>
    <property type="molecule type" value="Genomic_DNA"/>
</dbReference>
<dbReference type="AlphaFoldDB" id="A0A7Y0EEW8"/>
<proteinExistence type="predicted"/>
<evidence type="ECO:0000313" key="1">
    <source>
        <dbReference type="EMBL" id="NMM61225.1"/>
    </source>
</evidence>
<keyword evidence="2" id="KW-1185">Reference proteome</keyword>